<sequence>MDFFNGMIYVLRGMNHLLTPGLRRFIILPLAVNFLMFAGLFYLIYYYLLPFVYDYLDKLPSWLSFLSSIFFVLFLLGFFFMFFCLFTVFFNIFAAPLNGLLAEKTQNLFFNSEIPSLSFFKMVIRSIKRQFEFLGYFLPRFLLLVALFFVPLIQPIYPFIWFIFNAWILNIQYQDFAMDNNLMSFKETRISVAKNKMRSLGLGISINILSLIPFLNILVMPAAVIGSTMLYCELHRKELKSLSKK</sequence>
<reference evidence="12 13" key="1">
    <citation type="submission" date="2018-06" db="EMBL/GenBank/DDBJ databases">
        <authorList>
            <consortium name="Pathogen Informatics"/>
            <person name="Doyle S."/>
        </authorList>
    </citation>
    <scope>NUCLEOTIDE SEQUENCE [LARGE SCALE GENOMIC DNA]</scope>
    <source>
        <strain evidence="12 13">NCTC11532</strain>
    </source>
</reference>
<dbReference type="GO" id="GO:0009675">
    <property type="term" value="F:high-affinity sulfate:proton symporter activity"/>
    <property type="evidence" value="ECO:0007669"/>
    <property type="project" value="TreeGrafter"/>
</dbReference>
<dbReference type="Proteomes" id="UP000255297">
    <property type="component" value="Unassembled WGS sequence"/>
</dbReference>
<name>A0A378LNY8_9GAMM</name>
<proteinExistence type="predicted"/>
<evidence type="ECO:0000256" key="4">
    <source>
        <dbReference type="ARBA" id="ARBA00022519"/>
    </source>
</evidence>
<evidence type="ECO:0000256" key="8">
    <source>
        <dbReference type="ARBA" id="ARBA00023032"/>
    </source>
</evidence>
<keyword evidence="2" id="KW-0813">Transport</keyword>
<gene>
    <name evidence="12" type="primary">cysZ</name>
    <name evidence="12" type="ORF">NCTC11532_00821</name>
</gene>
<evidence type="ECO:0000256" key="11">
    <source>
        <dbReference type="SAM" id="Phobius"/>
    </source>
</evidence>
<evidence type="ECO:0000256" key="7">
    <source>
        <dbReference type="ARBA" id="ARBA00022989"/>
    </source>
</evidence>
<feature type="transmembrane region" description="Helical" evidence="11">
    <location>
        <begin position="25"/>
        <end position="48"/>
    </location>
</feature>
<accession>A0A378LNY8</accession>
<evidence type="ECO:0000313" key="13">
    <source>
        <dbReference type="Proteomes" id="UP000255297"/>
    </source>
</evidence>
<evidence type="ECO:0000256" key="5">
    <source>
        <dbReference type="ARBA" id="ARBA00022605"/>
    </source>
</evidence>
<evidence type="ECO:0000256" key="3">
    <source>
        <dbReference type="ARBA" id="ARBA00022475"/>
    </source>
</evidence>
<feature type="transmembrane region" description="Helical" evidence="11">
    <location>
        <begin position="133"/>
        <end position="153"/>
    </location>
</feature>
<dbReference type="EMBL" id="UGPB01000001">
    <property type="protein sequence ID" value="STY28646.1"/>
    <property type="molecule type" value="Genomic_DNA"/>
</dbReference>
<evidence type="ECO:0000256" key="1">
    <source>
        <dbReference type="ARBA" id="ARBA00004141"/>
    </source>
</evidence>
<keyword evidence="7 11" id="KW-1133">Transmembrane helix</keyword>
<dbReference type="InterPro" id="IPR059112">
    <property type="entry name" value="CysZ/EI24"/>
</dbReference>
<evidence type="ECO:0000256" key="10">
    <source>
        <dbReference type="ARBA" id="ARBA00023192"/>
    </source>
</evidence>
<protein>
    <submittedName>
        <fullName evidence="12">Putative sulfate transport protein CysZ</fullName>
    </submittedName>
</protein>
<dbReference type="NCBIfam" id="NF003433">
    <property type="entry name" value="PRK04949.1"/>
    <property type="match status" value="1"/>
</dbReference>
<feature type="transmembrane region" description="Helical" evidence="11">
    <location>
        <begin position="199"/>
        <end position="225"/>
    </location>
</feature>
<dbReference type="GO" id="GO:0019344">
    <property type="term" value="P:cysteine biosynthetic process"/>
    <property type="evidence" value="ECO:0007669"/>
    <property type="project" value="UniProtKB-KW"/>
</dbReference>
<comment type="subcellular location">
    <subcellularLocation>
        <location evidence="1">Membrane</location>
        <topology evidence="1">Multi-pass membrane protein</topology>
    </subcellularLocation>
</comment>
<dbReference type="PANTHER" id="PTHR37468">
    <property type="entry name" value="SULFATE TRANSPORTER CYSZ"/>
    <property type="match status" value="1"/>
</dbReference>
<dbReference type="GO" id="GO:0000103">
    <property type="term" value="P:sulfate assimilation"/>
    <property type="evidence" value="ECO:0007669"/>
    <property type="project" value="TreeGrafter"/>
</dbReference>
<dbReference type="Pfam" id="PF07264">
    <property type="entry name" value="EI24"/>
    <property type="match status" value="1"/>
</dbReference>
<evidence type="ECO:0000256" key="6">
    <source>
        <dbReference type="ARBA" id="ARBA00022692"/>
    </source>
</evidence>
<dbReference type="InterPro" id="IPR050480">
    <property type="entry name" value="CysZ-like"/>
</dbReference>
<keyword evidence="5" id="KW-0028">Amino-acid biosynthesis</keyword>
<keyword evidence="4" id="KW-0997">Cell inner membrane</keyword>
<keyword evidence="9 11" id="KW-0472">Membrane</keyword>
<organism evidence="12 13">
    <name type="scientific">Legionella wadsworthii</name>
    <dbReference type="NCBI Taxonomy" id="28088"/>
    <lineage>
        <taxon>Bacteria</taxon>
        <taxon>Pseudomonadati</taxon>
        <taxon>Pseudomonadota</taxon>
        <taxon>Gammaproteobacteria</taxon>
        <taxon>Legionellales</taxon>
        <taxon>Legionellaceae</taxon>
        <taxon>Legionella</taxon>
    </lineage>
</organism>
<dbReference type="STRING" id="1122170.GCA_000701265_03127"/>
<feature type="transmembrane region" description="Helical" evidence="11">
    <location>
        <begin position="68"/>
        <end position="94"/>
    </location>
</feature>
<dbReference type="AlphaFoldDB" id="A0A378LNY8"/>
<keyword evidence="3" id="KW-1003">Cell membrane</keyword>
<keyword evidence="13" id="KW-1185">Reference proteome</keyword>
<keyword evidence="6 11" id="KW-0812">Transmembrane</keyword>
<evidence type="ECO:0000256" key="9">
    <source>
        <dbReference type="ARBA" id="ARBA00023136"/>
    </source>
</evidence>
<evidence type="ECO:0000313" key="12">
    <source>
        <dbReference type="EMBL" id="STY28646.1"/>
    </source>
</evidence>
<dbReference type="RefSeq" id="WP_051635643.1">
    <property type="nucleotide sequence ID" value="NZ_CAAAIS010000011.1"/>
</dbReference>
<evidence type="ECO:0000256" key="2">
    <source>
        <dbReference type="ARBA" id="ARBA00022448"/>
    </source>
</evidence>
<keyword evidence="8" id="KW-0764">Sulfate transport</keyword>
<dbReference type="PANTHER" id="PTHR37468:SF1">
    <property type="entry name" value="SULFATE TRANSPORTER CYSZ"/>
    <property type="match status" value="1"/>
</dbReference>
<keyword evidence="10" id="KW-0198">Cysteine biosynthesis</keyword>
<dbReference type="GO" id="GO:0005886">
    <property type="term" value="C:plasma membrane"/>
    <property type="evidence" value="ECO:0007669"/>
    <property type="project" value="TreeGrafter"/>
</dbReference>